<reference evidence="2" key="1">
    <citation type="journal article" date="2021" name="G3 (Bethesda)">
        <title>Genomic diversity, chromosomal rearrangements, and interspecies hybridization in the ogataea polymorpha species complex.</title>
        <authorList>
            <person name="Hanson S.J."/>
            <person name="Cinneide E.O."/>
            <person name="Salzberg L.I."/>
            <person name="Wolfe K.H."/>
            <person name="McGowan J."/>
            <person name="Fitzpatrick D.A."/>
            <person name="Matlin K."/>
        </authorList>
    </citation>
    <scope>NUCLEOTIDE SEQUENCE</scope>
    <source>
        <strain evidence="2">61-244</strain>
    </source>
</reference>
<keyword evidence="1" id="KW-0812">Transmembrane</keyword>
<dbReference type="Proteomes" id="UP001196530">
    <property type="component" value="Unassembled WGS sequence"/>
</dbReference>
<keyword evidence="1" id="KW-0472">Membrane</keyword>
<accession>A0AAN6I4P8</accession>
<dbReference type="RefSeq" id="XP_043058897.1">
    <property type="nucleotide sequence ID" value="XM_043204044.1"/>
</dbReference>
<evidence type="ECO:0000256" key="1">
    <source>
        <dbReference type="SAM" id="Phobius"/>
    </source>
</evidence>
<feature type="transmembrane region" description="Helical" evidence="1">
    <location>
        <begin position="209"/>
        <end position="235"/>
    </location>
</feature>
<keyword evidence="1" id="KW-1133">Transmembrane helix</keyword>
<proteinExistence type="predicted"/>
<feature type="transmembrane region" description="Helical" evidence="1">
    <location>
        <begin position="241"/>
        <end position="263"/>
    </location>
</feature>
<protein>
    <submittedName>
        <fullName evidence="2">Uncharacterized protein</fullName>
    </submittedName>
</protein>
<evidence type="ECO:0000313" key="2">
    <source>
        <dbReference type="EMBL" id="KAG7817556.1"/>
    </source>
</evidence>
<dbReference type="EMBL" id="JAHLUX010000007">
    <property type="protein sequence ID" value="KAG7817556.1"/>
    <property type="molecule type" value="Genomic_DNA"/>
</dbReference>
<comment type="caution">
    <text evidence="2">The sequence shown here is derived from an EMBL/GenBank/DDBJ whole genome shotgun (WGS) entry which is preliminary data.</text>
</comment>
<feature type="transmembrane region" description="Helical" evidence="1">
    <location>
        <begin position="331"/>
        <end position="352"/>
    </location>
</feature>
<evidence type="ECO:0000313" key="3">
    <source>
        <dbReference type="Proteomes" id="UP001196530"/>
    </source>
</evidence>
<gene>
    <name evidence="2" type="ORF">KL928_003455</name>
</gene>
<name>A0AAN6I4P8_PICAN</name>
<sequence>MEHEPDTYNNLRTLEKAICSWREQQHECKETRCELLIQELELEKAKSARFVAFGEAQLLVNGVAVDQSHIGDLVFNVNTGTEIVEKTIITFRSECLLPHGWQLTPDFSVGCFLIAADDDTSQIFVSMSANGLLDASGMEKCRTEVLYDTDTTICEKQITANCLKLDISSTTKVKLRDDPVYRLFNSQLFKLHVNIQNSIAVQKYHPGNILLRTALISNFSSFLNFVLGAITFGYFRRTTTLLTAVTTLSMFLASLLLTAVIVLLHIDAHSMFQQFATSFRYFFYWWIVVIVHCLISMAICVYFNMANEKYVISRAVSGKHTLVDDRGTVEFVVYFQTTSIVLVLALFTISLFRAKQRLSNFLNLTLKSRDIQQ</sequence>
<dbReference type="AlphaFoldDB" id="A0AAN6I4P8"/>
<feature type="transmembrane region" description="Helical" evidence="1">
    <location>
        <begin position="283"/>
        <end position="305"/>
    </location>
</feature>
<organism evidence="2 3">
    <name type="scientific">Pichia angusta</name>
    <name type="common">Yeast</name>
    <name type="synonym">Hansenula polymorpha</name>
    <dbReference type="NCBI Taxonomy" id="870730"/>
    <lineage>
        <taxon>Eukaryota</taxon>
        <taxon>Fungi</taxon>
        <taxon>Dikarya</taxon>
        <taxon>Ascomycota</taxon>
        <taxon>Saccharomycotina</taxon>
        <taxon>Pichiomycetes</taxon>
        <taxon>Pichiales</taxon>
        <taxon>Pichiaceae</taxon>
        <taxon>Ogataea</taxon>
    </lineage>
</organism>
<dbReference type="GeneID" id="66127506"/>